<evidence type="ECO:0000256" key="4">
    <source>
        <dbReference type="ARBA" id="ARBA00022475"/>
    </source>
</evidence>
<comment type="subcellular location">
    <subcellularLocation>
        <location evidence="2">Cell membrane</location>
        <topology evidence="2">Multi-pass membrane protein</topology>
    </subcellularLocation>
</comment>
<dbReference type="EMBL" id="FTMN01000006">
    <property type="protein sequence ID" value="SIQ57409.1"/>
    <property type="molecule type" value="Genomic_DNA"/>
</dbReference>
<evidence type="ECO:0000256" key="7">
    <source>
        <dbReference type="ARBA" id="ARBA00023136"/>
    </source>
</evidence>
<sequence>MMLRLDMYIGRHILGAILAVLLIVVGLDLVSALLDQLEDVDDYYSFTDVLQFLGLTVPRRLYEYIPLSSLVGCLIGLGVLASHSELTVMRAAGFSTARILLAVFKPVMLLAVLALVLGQYVAPYAEQKAQSFRALAQSGGGALSSKYGIWHREGPLFIHINAVEPGGVVHGVTRYRFSEDNQLESSSFARMGWFENEQWQLQDVRLTRFTDAGTQAETLPIESWESGLTPELLSVIVVDPVDLSISGLWSYSQYLQEQGVKADSYLLAFWGKVLQPFAILALVLIGVSFIFGPLRSVTVGQRIIAGVIFGLIFKFAQDLLGPASTVFGFPPFIAASVPILICGLAGVWLLRRAG</sequence>
<keyword evidence="6 9" id="KW-1133">Transmembrane helix</keyword>
<reference evidence="11" key="1">
    <citation type="submission" date="2017-01" db="EMBL/GenBank/DDBJ databases">
        <authorList>
            <person name="Varghese N."/>
            <person name="Submissions S."/>
        </authorList>
    </citation>
    <scope>NUCLEOTIDE SEQUENCE [LARGE SCALE GENOMIC DNA]</scope>
    <source>
        <strain evidence="11">DSM 7027</strain>
    </source>
</reference>
<feature type="transmembrane region" description="Helical" evidence="9">
    <location>
        <begin position="61"/>
        <end position="81"/>
    </location>
</feature>
<accession>A0A1N6TVR0</accession>
<evidence type="ECO:0000256" key="1">
    <source>
        <dbReference type="ARBA" id="ARBA00002265"/>
    </source>
</evidence>
<organism evidence="10 11">
    <name type="scientific">Marinobacterium stanieri</name>
    <dbReference type="NCBI Taxonomy" id="49186"/>
    <lineage>
        <taxon>Bacteria</taxon>
        <taxon>Pseudomonadati</taxon>
        <taxon>Pseudomonadota</taxon>
        <taxon>Gammaproteobacteria</taxon>
        <taxon>Oceanospirillales</taxon>
        <taxon>Oceanospirillaceae</taxon>
        <taxon>Marinobacterium</taxon>
    </lineage>
</organism>
<dbReference type="GO" id="GO:0043190">
    <property type="term" value="C:ATP-binding cassette (ABC) transporter complex"/>
    <property type="evidence" value="ECO:0007669"/>
    <property type="project" value="InterPro"/>
</dbReference>
<keyword evidence="4" id="KW-1003">Cell membrane</keyword>
<proteinExistence type="inferred from homology"/>
<evidence type="ECO:0000256" key="5">
    <source>
        <dbReference type="ARBA" id="ARBA00022692"/>
    </source>
</evidence>
<dbReference type="GO" id="GO:0015920">
    <property type="term" value="P:lipopolysaccharide transport"/>
    <property type="evidence" value="ECO:0007669"/>
    <property type="project" value="TreeGrafter"/>
</dbReference>
<evidence type="ECO:0000313" key="11">
    <source>
        <dbReference type="Proteomes" id="UP000186895"/>
    </source>
</evidence>
<name>A0A1N6TVR0_9GAMM</name>
<evidence type="ECO:0000256" key="9">
    <source>
        <dbReference type="SAM" id="Phobius"/>
    </source>
</evidence>
<comment type="similarity">
    <text evidence="3">Belongs to the LptF/LptG family.</text>
</comment>
<dbReference type="eggNOG" id="COG0795">
    <property type="taxonomic scope" value="Bacteria"/>
</dbReference>
<evidence type="ECO:0000256" key="3">
    <source>
        <dbReference type="ARBA" id="ARBA00007725"/>
    </source>
</evidence>
<evidence type="ECO:0000256" key="8">
    <source>
        <dbReference type="ARBA" id="ARBA00026081"/>
    </source>
</evidence>
<keyword evidence="11" id="KW-1185">Reference proteome</keyword>
<comment type="function">
    <text evidence="1">Part of the ABC transporter complex LptBFG involved in the translocation of lipopolysaccharide (LPS) from the inner membrane to the outer membrane.</text>
</comment>
<dbReference type="STRING" id="49186.SAMN05421647_10654"/>
<evidence type="ECO:0000313" key="10">
    <source>
        <dbReference type="EMBL" id="SIQ57409.1"/>
    </source>
</evidence>
<feature type="transmembrane region" description="Helical" evidence="9">
    <location>
        <begin position="102"/>
        <end position="122"/>
    </location>
</feature>
<keyword evidence="5 9" id="KW-0812">Transmembrane</keyword>
<dbReference type="AlphaFoldDB" id="A0A1N6TVR0"/>
<dbReference type="InterPro" id="IPR005495">
    <property type="entry name" value="LptG/LptF_permease"/>
</dbReference>
<dbReference type="GO" id="GO:0055085">
    <property type="term" value="P:transmembrane transport"/>
    <property type="evidence" value="ECO:0007669"/>
    <property type="project" value="InterPro"/>
</dbReference>
<dbReference type="RefSeq" id="WP_139327191.1">
    <property type="nucleotide sequence ID" value="NZ_FTMN01000006.1"/>
</dbReference>
<dbReference type="PANTHER" id="PTHR33529:SF2">
    <property type="entry name" value="LIPOPOLYSACCHARIDE EXPORT SYSTEM PERMEASE PROTEIN LPTG"/>
    <property type="match status" value="1"/>
</dbReference>
<evidence type="ECO:0000256" key="2">
    <source>
        <dbReference type="ARBA" id="ARBA00004651"/>
    </source>
</evidence>
<protein>
    <submittedName>
        <fullName evidence="10">Lipopolysaccharide export system permease protein</fullName>
    </submittedName>
</protein>
<keyword evidence="7 9" id="KW-0472">Membrane</keyword>
<evidence type="ECO:0000256" key="6">
    <source>
        <dbReference type="ARBA" id="ARBA00022989"/>
    </source>
</evidence>
<dbReference type="Pfam" id="PF03739">
    <property type="entry name" value="LptF_LptG"/>
    <property type="match status" value="1"/>
</dbReference>
<dbReference type="PANTHER" id="PTHR33529">
    <property type="entry name" value="SLR0882 PROTEIN-RELATED"/>
    <property type="match status" value="1"/>
</dbReference>
<dbReference type="Proteomes" id="UP000186895">
    <property type="component" value="Unassembled WGS sequence"/>
</dbReference>
<gene>
    <name evidence="10" type="ORF">SAMN05421647_10654</name>
</gene>
<comment type="subunit">
    <text evidence="8">Component of the lipopolysaccharide transport and assembly complex. The LptBFG transporter is composed of two ATP-binding proteins (LptB) and two transmembrane proteins (LptF and LptG).</text>
</comment>
<feature type="transmembrane region" description="Helical" evidence="9">
    <location>
        <begin position="332"/>
        <end position="350"/>
    </location>
</feature>
<feature type="transmembrane region" description="Helical" evidence="9">
    <location>
        <begin position="12"/>
        <end position="34"/>
    </location>
</feature>
<dbReference type="NCBIfam" id="TIGR04408">
    <property type="entry name" value="LptG_lptG"/>
    <property type="match status" value="1"/>
</dbReference>
<feature type="transmembrane region" description="Helical" evidence="9">
    <location>
        <begin position="273"/>
        <end position="291"/>
    </location>
</feature>
<feature type="transmembrane region" description="Helical" evidence="9">
    <location>
        <begin position="303"/>
        <end position="320"/>
    </location>
</feature>
<dbReference type="InterPro" id="IPR030923">
    <property type="entry name" value="LptG"/>
</dbReference>